<evidence type="ECO:0000256" key="4">
    <source>
        <dbReference type="PROSITE-ProRule" id="PRU00175"/>
    </source>
</evidence>
<keyword evidence="3" id="KW-0862">Zinc</keyword>
<comment type="caution">
    <text evidence="6">The sequence shown here is derived from an EMBL/GenBank/DDBJ whole genome shotgun (WGS) entry which is preliminary data.</text>
</comment>
<evidence type="ECO:0000313" key="6">
    <source>
        <dbReference type="EMBL" id="KAL1522076.1"/>
    </source>
</evidence>
<dbReference type="InterPro" id="IPR017907">
    <property type="entry name" value="Znf_RING_CS"/>
</dbReference>
<gene>
    <name evidence="6" type="ORF">AB1Y20_021719</name>
</gene>
<dbReference type="PANTHER" id="PTHR23327">
    <property type="entry name" value="RING FINGER PROTEIN 127"/>
    <property type="match status" value="1"/>
</dbReference>
<dbReference type="InterPro" id="IPR015947">
    <property type="entry name" value="PUA-like_sf"/>
</dbReference>
<evidence type="ECO:0000313" key="7">
    <source>
        <dbReference type="Proteomes" id="UP001515480"/>
    </source>
</evidence>
<evidence type="ECO:0000256" key="2">
    <source>
        <dbReference type="ARBA" id="ARBA00022771"/>
    </source>
</evidence>
<keyword evidence="2 4" id="KW-0863">Zinc-finger</keyword>
<dbReference type="PANTHER" id="PTHR23327:SF42">
    <property type="entry name" value="LON PEPTIDASE N-TERMINAL DOMAIN AND RING FINGER PROTEIN C14F5.10C"/>
    <property type="match status" value="1"/>
</dbReference>
<feature type="domain" description="RING-type" evidence="5">
    <location>
        <begin position="296"/>
        <end position="338"/>
    </location>
</feature>
<proteinExistence type="predicted"/>
<name>A0AB34JN12_PRYPA</name>
<keyword evidence="1" id="KW-0479">Metal-binding</keyword>
<dbReference type="SUPFAM" id="SSF88697">
    <property type="entry name" value="PUA domain-like"/>
    <property type="match status" value="1"/>
</dbReference>
<dbReference type="Gene3D" id="3.30.40.10">
    <property type="entry name" value="Zinc/RING finger domain, C3HC4 (zinc finger)"/>
    <property type="match status" value="1"/>
</dbReference>
<dbReference type="Pfam" id="PF02190">
    <property type="entry name" value="LON_substr_bdg"/>
    <property type="match status" value="1"/>
</dbReference>
<evidence type="ECO:0000256" key="1">
    <source>
        <dbReference type="ARBA" id="ARBA00022723"/>
    </source>
</evidence>
<dbReference type="InterPro" id="IPR013083">
    <property type="entry name" value="Znf_RING/FYVE/PHD"/>
</dbReference>
<dbReference type="Pfam" id="PF00097">
    <property type="entry name" value="zf-C3HC4"/>
    <property type="match status" value="1"/>
</dbReference>
<dbReference type="GO" id="GO:0008270">
    <property type="term" value="F:zinc ion binding"/>
    <property type="evidence" value="ECO:0007669"/>
    <property type="project" value="UniProtKB-KW"/>
</dbReference>
<dbReference type="Gene3D" id="1.25.40.10">
    <property type="entry name" value="Tetratricopeptide repeat domain"/>
    <property type="match status" value="1"/>
</dbReference>
<evidence type="ECO:0000256" key="3">
    <source>
        <dbReference type="ARBA" id="ARBA00022833"/>
    </source>
</evidence>
<dbReference type="SUPFAM" id="SSF48452">
    <property type="entry name" value="TPR-like"/>
    <property type="match status" value="1"/>
</dbReference>
<dbReference type="Proteomes" id="UP001515480">
    <property type="component" value="Unassembled WGS sequence"/>
</dbReference>
<dbReference type="Gene3D" id="2.30.130.40">
    <property type="entry name" value="LON domain-like"/>
    <property type="match status" value="1"/>
</dbReference>
<dbReference type="PROSITE" id="PS50089">
    <property type="entry name" value="ZF_RING_2"/>
    <property type="match status" value="1"/>
</dbReference>
<dbReference type="EMBL" id="JBGBPQ010000007">
    <property type="protein sequence ID" value="KAL1522076.1"/>
    <property type="molecule type" value="Genomic_DNA"/>
</dbReference>
<dbReference type="InterPro" id="IPR046336">
    <property type="entry name" value="Lon_prtase_N_sf"/>
</dbReference>
<dbReference type="PROSITE" id="PS00518">
    <property type="entry name" value="ZF_RING_1"/>
    <property type="match status" value="1"/>
</dbReference>
<dbReference type="InterPro" id="IPR018957">
    <property type="entry name" value="Znf_C3HC4_RING-type"/>
</dbReference>
<organism evidence="6 7">
    <name type="scientific">Prymnesium parvum</name>
    <name type="common">Toxic golden alga</name>
    <dbReference type="NCBI Taxonomy" id="97485"/>
    <lineage>
        <taxon>Eukaryota</taxon>
        <taxon>Haptista</taxon>
        <taxon>Haptophyta</taxon>
        <taxon>Prymnesiophyceae</taxon>
        <taxon>Prymnesiales</taxon>
        <taxon>Prymnesiaceae</taxon>
        <taxon>Prymnesium</taxon>
    </lineage>
</organism>
<dbReference type="InterPro" id="IPR001841">
    <property type="entry name" value="Znf_RING"/>
</dbReference>
<dbReference type="SUPFAM" id="SSF57850">
    <property type="entry name" value="RING/U-box"/>
    <property type="match status" value="1"/>
</dbReference>
<protein>
    <recommendedName>
        <fullName evidence="5">RING-type domain-containing protein</fullName>
    </recommendedName>
</protein>
<keyword evidence="7" id="KW-1185">Reference proteome</keyword>
<dbReference type="InterPro" id="IPR003111">
    <property type="entry name" value="Lon_prtase_N"/>
</dbReference>
<dbReference type="AlphaFoldDB" id="A0AB34JN12"/>
<dbReference type="SMART" id="SM00464">
    <property type="entry name" value="LON"/>
    <property type="match status" value="1"/>
</dbReference>
<dbReference type="GO" id="GO:0005737">
    <property type="term" value="C:cytoplasm"/>
    <property type="evidence" value="ECO:0007669"/>
    <property type="project" value="UniProtKB-ARBA"/>
</dbReference>
<accession>A0AB34JN12</accession>
<dbReference type="InterPro" id="IPR011990">
    <property type="entry name" value="TPR-like_helical_dom_sf"/>
</dbReference>
<reference evidence="6 7" key="1">
    <citation type="journal article" date="2024" name="Science">
        <title>Giant polyketide synthase enzymes in the biosynthesis of giant marine polyether toxins.</title>
        <authorList>
            <person name="Fallon T.R."/>
            <person name="Shende V.V."/>
            <person name="Wierzbicki I.H."/>
            <person name="Pendleton A.L."/>
            <person name="Watervoot N.F."/>
            <person name="Auber R.P."/>
            <person name="Gonzalez D.J."/>
            <person name="Wisecaver J.H."/>
            <person name="Moore B.S."/>
        </authorList>
    </citation>
    <scope>NUCLEOTIDE SEQUENCE [LARGE SCALE GENOMIC DNA]</scope>
    <source>
        <strain evidence="6 7">12B1</strain>
    </source>
</reference>
<sequence>METALAAARLGLVSPAGGDAPAEVACELACAYCASVLFRPTTLHTGLTVCAPCVPKLTAPPPAGFGASVSPVLDAVVQECMPDGHRAAELRQRGDALFASARYEEAAAAYAESSAAAPQDMAPLVKGSASLLAVGDLKGAVWLARRALRLSDRLRQPTTHPMRTEAMYSLAAAMMRSLHEASPEAGAREARARRVPEHEVVVILSAMAAVASVAHLSWENSRPPLDAKYESLLTQACAISTARGTPGDWARLISTLERGGETEAFLPLEDTADVAHRFENVDSSLLAGQLREKLECPLCVELLYQPSALPCGHVLCRSCIARLLDQIFDMPAQCPLCRYHLGPYLSYINRRAFDAGNLSHGAKEIAVCVELARLIEKHLSTEYCERMVQVAAGEAAAGHGNDESLVPVFICNVAVPGVKCPIHVFEPRYRLMMRRCIDSGRREFGMAINHGASYGTMLYIRHFEQLQDGRSRLDTVGTRRFRVLEWGMKDGYSTARVAWIVDDVEPDPAAAPSPAERITATQLRTQLEDIVSGLPLLTRDQLLVKLGEVPQDDALLPFWCTALLSQGDPRLMHHMAFSDATRTSPTERMRIASELLSRFLETGEADEMDDVDEEENDA</sequence>
<dbReference type="SMART" id="SM00184">
    <property type="entry name" value="RING"/>
    <property type="match status" value="1"/>
</dbReference>
<dbReference type="GO" id="GO:0061630">
    <property type="term" value="F:ubiquitin protein ligase activity"/>
    <property type="evidence" value="ECO:0007669"/>
    <property type="project" value="TreeGrafter"/>
</dbReference>
<evidence type="ECO:0000259" key="5">
    <source>
        <dbReference type="PROSITE" id="PS50089"/>
    </source>
</evidence>